<reference evidence="4 5" key="1">
    <citation type="submission" date="2018-06" db="EMBL/GenBank/DDBJ databases">
        <authorList>
            <consortium name="Pathogen Informatics"/>
            <person name="Doyle S."/>
        </authorList>
    </citation>
    <scope>NUCLEOTIDE SEQUENCE [LARGE SCALE GENOMIC DNA]</scope>
    <source>
        <strain evidence="4 5">NCTC12020</strain>
    </source>
</reference>
<feature type="signal peptide" evidence="2">
    <location>
        <begin position="1"/>
        <end position="21"/>
    </location>
</feature>
<protein>
    <recommendedName>
        <fullName evidence="3">Outer membrane protein beta-barrel domain-containing protein</fullName>
    </recommendedName>
</protein>
<keyword evidence="5" id="KW-1185">Reference proteome</keyword>
<evidence type="ECO:0000259" key="3">
    <source>
        <dbReference type="Pfam" id="PF13505"/>
    </source>
</evidence>
<feature type="chain" id="PRO_5016804822" description="Outer membrane protein beta-barrel domain-containing protein" evidence="2">
    <location>
        <begin position="22"/>
        <end position="192"/>
    </location>
</feature>
<dbReference type="SUPFAM" id="SSF56935">
    <property type="entry name" value="Porins"/>
    <property type="match status" value="1"/>
</dbReference>
<dbReference type="InterPro" id="IPR023614">
    <property type="entry name" value="Porin_dom_sf"/>
</dbReference>
<feature type="domain" description="Outer membrane protein beta-barrel" evidence="3">
    <location>
        <begin position="13"/>
        <end position="192"/>
    </location>
</feature>
<dbReference type="Pfam" id="PF13505">
    <property type="entry name" value="OMP_b-brl"/>
    <property type="match status" value="1"/>
</dbReference>
<dbReference type="Gene3D" id="2.40.160.10">
    <property type="entry name" value="Porin"/>
    <property type="match status" value="1"/>
</dbReference>
<keyword evidence="1 2" id="KW-0732">Signal</keyword>
<accession>A0A380NGK6</accession>
<dbReference type="RefSeq" id="WP_115309441.1">
    <property type="nucleotide sequence ID" value="NZ_UHIO01000001.1"/>
</dbReference>
<proteinExistence type="predicted"/>
<evidence type="ECO:0000313" key="4">
    <source>
        <dbReference type="EMBL" id="SUP39906.1"/>
    </source>
</evidence>
<sequence>MNKKLLVATLATTMLTGAAFAASVPVTDINEGQSKIGVEYSFNQSVTDESGHADGFGANLQTALSDKLALQYGYSKVNLDDQSDLKDHQLAAVYEIHPNVNVYGAGTYIKADGDHETGMQAGVIGHVPLTDKINGYAKVGFGNDIKNTYQIGAAYTLNEDLDLNVYYQYDKYSVDGDRGTVKGLHAGVGYNF</sequence>
<dbReference type="Proteomes" id="UP000255367">
    <property type="component" value="Unassembled WGS sequence"/>
</dbReference>
<gene>
    <name evidence="4" type="ORF">NCTC12020_00163</name>
</gene>
<organism evidence="4 5">
    <name type="scientific">Veillonella criceti</name>
    <dbReference type="NCBI Taxonomy" id="103891"/>
    <lineage>
        <taxon>Bacteria</taxon>
        <taxon>Bacillati</taxon>
        <taxon>Bacillota</taxon>
        <taxon>Negativicutes</taxon>
        <taxon>Veillonellales</taxon>
        <taxon>Veillonellaceae</taxon>
        <taxon>Veillonella</taxon>
    </lineage>
</organism>
<dbReference type="AlphaFoldDB" id="A0A380NGK6"/>
<evidence type="ECO:0000256" key="1">
    <source>
        <dbReference type="ARBA" id="ARBA00022729"/>
    </source>
</evidence>
<name>A0A380NGK6_9FIRM</name>
<dbReference type="InterPro" id="IPR027385">
    <property type="entry name" value="Beta-barrel_OMP"/>
</dbReference>
<evidence type="ECO:0000313" key="5">
    <source>
        <dbReference type="Proteomes" id="UP000255367"/>
    </source>
</evidence>
<dbReference type="OrthoDB" id="1632027at2"/>
<dbReference type="EMBL" id="UHIO01000001">
    <property type="protein sequence ID" value="SUP39906.1"/>
    <property type="molecule type" value="Genomic_DNA"/>
</dbReference>
<evidence type="ECO:0000256" key="2">
    <source>
        <dbReference type="SAM" id="SignalP"/>
    </source>
</evidence>